<dbReference type="InterPro" id="IPR043502">
    <property type="entry name" value="DNA/RNA_pol_sf"/>
</dbReference>
<dbReference type="SUPFAM" id="SSF56672">
    <property type="entry name" value="DNA/RNA polymerases"/>
    <property type="match status" value="1"/>
</dbReference>
<name>A0ABQ5AKY3_9ASTR</name>
<sequence length="676" mass="76604">MINDPLYIASSDHPSMVLTNTPFNGSNFYGWNRNVRMALGAKLKLGFIDGSCPKPGIGDVDLQRWIRCDYMNINGLPTCDCGKIRECTCDVLENFMFRDSNSKLIHFLMKLNDEYESVRSQILAMDPLPTVNKAYYIVQHIEKQKQVTNHTFEPSAFFANMNNKGSNSGKKENRGSRNDGKRFCTSCNQEGHTLDQCFEKIGYPNCENEIGVNQGDGFDQKLVATVCQEAMKIFKGKGVESSASRDYASTSHAGQVIQNNQLVAHFYPNDCCFQDLSTNQIVAVGKGSRCLYIYKLVGDPIAFLLQNGRVERKHRHLLDIARALRLQANLPLKFWGDCILTATYLINKMPLKLLDWKSPYEKLYGKPPTYDHLRVIGCPCYAAIVKPHKDKFENRGVKCVLIGYLVNQKAVENVVEPVQNDPLPSTSSSVSNSKIFLTNQSLPNGYSKHNINQMELWKFSRQEFFIALATAKQWPLHQLDINNAFLHGYTDEEIYMLPPEGYNKASKGQVCKLSKSLYGLKQASRQWNHELTKLLLSLGYVQSKNDYSLLVKTKDEEFTVVLVYVDDMLITDAGLTAAKPSSFPLPTQLKFLLDKGNPLCDACVYRRLVRRLLYLTMTRPDIFYDVQHLSQFVSAPKDVHMQAAIHLLKYLKGTISKGLFYLVQPHLQMTGFSDAD</sequence>
<feature type="region of interest" description="Disordered" evidence="1">
    <location>
        <begin position="159"/>
        <end position="178"/>
    </location>
</feature>
<dbReference type="PANTHER" id="PTHR34222:SF99">
    <property type="entry name" value="PROTEIN, PUTATIVE-RELATED"/>
    <property type="match status" value="1"/>
</dbReference>
<dbReference type="InterPro" id="IPR029472">
    <property type="entry name" value="Copia-like_N"/>
</dbReference>
<dbReference type="Pfam" id="PF07727">
    <property type="entry name" value="RVT_2"/>
    <property type="match status" value="1"/>
</dbReference>
<dbReference type="InterPro" id="IPR036397">
    <property type="entry name" value="RNaseH_sf"/>
</dbReference>
<reference evidence="4" key="1">
    <citation type="journal article" date="2022" name="Int. J. Mol. Sci.">
        <title>Draft Genome of Tanacetum Coccineum: Genomic Comparison of Closely Related Tanacetum-Family Plants.</title>
        <authorList>
            <person name="Yamashiro T."/>
            <person name="Shiraishi A."/>
            <person name="Nakayama K."/>
            <person name="Satake H."/>
        </authorList>
    </citation>
    <scope>NUCLEOTIDE SEQUENCE</scope>
</reference>
<dbReference type="InterPro" id="IPR012337">
    <property type="entry name" value="RNaseH-like_sf"/>
</dbReference>
<accession>A0ABQ5AKY3</accession>
<dbReference type="InterPro" id="IPR013103">
    <property type="entry name" value="RVT_2"/>
</dbReference>
<evidence type="ECO:0000259" key="3">
    <source>
        <dbReference type="Pfam" id="PF14244"/>
    </source>
</evidence>
<protein>
    <submittedName>
        <fullName evidence="4">Retrovirus-related pol polyprotein from transposon TNT 1-94</fullName>
    </submittedName>
</protein>
<proteinExistence type="predicted"/>
<organism evidence="4 5">
    <name type="scientific">Tanacetum coccineum</name>
    <dbReference type="NCBI Taxonomy" id="301880"/>
    <lineage>
        <taxon>Eukaryota</taxon>
        <taxon>Viridiplantae</taxon>
        <taxon>Streptophyta</taxon>
        <taxon>Embryophyta</taxon>
        <taxon>Tracheophyta</taxon>
        <taxon>Spermatophyta</taxon>
        <taxon>Magnoliopsida</taxon>
        <taxon>eudicotyledons</taxon>
        <taxon>Gunneridae</taxon>
        <taxon>Pentapetalae</taxon>
        <taxon>asterids</taxon>
        <taxon>campanulids</taxon>
        <taxon>Asterales</taxon>
        <taxon>Asteraceae</taxon>
        <taxon>Asteroideae</taxon>
        <taxon>Anthemideae</taxon>
        <taxon>Anthemidinae</taxon>
        <taxon>Tanacetum</taxon>
    </lineage>
</organism>
<dbReference type="Pfam" id="PF14244">
    <property type="entry name" value="Retrotran_gag_3"/>
    <property type="match status" value="1"/>
</dbReference>
<feature type="domain" description="Retrotransposon Copia-like N-terminal" evidence="3">
    <location>
        <begin position="10"/>
        <end position="55"/>
    </location>
</feature>
<evidence type="ECO:0000259" key="2">
    <source>
        <dbReference type="Pfam" id="PF07727"/>
    </source>
</evidence>
<feature type="domain" description="Reverse transcriptase Ty1/copia-type" evidence="2">
    <location>
        <begin position="463"/>
        <end position="576"/>
    </location>
</feature>
<keyword evidence="5" id="KW-1185">Reference proteome</keyword>
<dbReference type="PANTHER" id="PTHR34222">
    <property type="entry name" value="GAG_PRE-INTEGRS DOMAIN-CONTAINING PROTEIN"/>
    <property type="match status" value="1"/>
</dbReference>
<reference evidence="4" key="2">
    <citation type="submission" date="2022-01" db="EMBL/GenBank/DDBJ databases">
        <authorList>
            <person name="Yamashiro T."/>
            <person name="Shiraishi A."/>
            <person name="Satake H."/>
            <person name="Nakayama K."/>
        </authorList>
    </citation>
    <scope>NUCLEOTIDE SEQUENCE</scope>
</reference>
<dbReference type="Proteomes" id="UP001151760">
    <property type="component" value="Unassembled WGS sequence"/>
</dbReference>
<evidence type="ECO:0000313" key="4">
    <source>
        <dbReference type="EMBL" id="GJT01739.1"/>
    </source>
</evidence>
<evidence type="ECO:0000256" key="1">
    <source>
        <dbReference type="SAM" id="MobiDB-lite"/>
    </source>
</evidence>
<comment type="caution">
    <text evidence="4">The sequence shown here is derived from an EMBL/GenBank/DDBJ whole genome shotgun (WGS) entry which is preliminary data.</text>
</comment>
<dbReference type="EMBL" id="BQNB010012294">
    <property type="protein sequence ID" value="GJT01739.1"/>
    <property type="molecule type" value="Genomic_DNA"/>
</dbReference>
<evidence type="ECO:0000313" key="5">
    <source>
        <dbReference type="Proteomes" id="UP001151760"/>
    </source>
</evidence>
<dbReference type="Gene3D" id="3.30.420.10">
    <property type="entry name" value="Ribonuclease H-like superfamily/Ribonuclease H"/>
    <property type="match status" value="1"/>
</dbReference>
<dbReference type="SUPFAM" id="SSF53098">
    <property type="entry name" value="Ribonuclease H-like"/>
    <property type="match status" value="1"/>
</dbReference>
<feature type="compositionally biased region" description="Basic and acidic residues" evidence="1">
    <location>
        <begin position="169"/>
        <end position="178"/>
    </location>
</feature>
<gene>
    <name evidence="4" type="ORF">Tco_0822908</name>
</gene>